<proteinExistence type="predicted"/>
<protein>
    <submittedName>
        <fullName evidence="1">Thioredoxin</fullName>
    </submittedName>
</protein>
<dbReference type="EMBL" id="FNDQ01000003">
    <property type="protein sequence ID" value="SDH39089.1"/>
    <property type="molecule type" value="Genomic_DNA"/>
</dbReference>
<dbReference type="RefSeq" id="WP_090405568.1">
    <property type="nucleotide sequence ID" value="NZ_FNDQ01000003.1"/>
</dbReference>
<evidence type="ECO:0000313" key="1">
    <source>
        <dbReference type="EMBL" id="SDH39089.1"/>
    </source>
</evidence>
<organism evidence="1 2">
    <name type="scientific">Myroides phaeus</name>
    <dbReference type="NCBI Taxonomy" id="702745"/>
    <lineage>
        <taxon>Bacteria</taxon>
        <taxon>Pseudomonadati</taxon>
        <taxon>Bacteroidota</taxon>
        <taxon>Flavobacteriia</taxon>
        <taxon>Flavobacteriales</taxon>
        <taxon>Flavobacteriaceae</taxon>
        <taxon>Myroides</taxon>
    </lineage>
</organism>
<dbReference type="STRING" id="702745.SAMN05421818_10365"/>
<dbReference type="SUPFAM" id="SSF52833">
    <property type="entry name" value="Thioredoxin-like"/>
    <property type="match status" value="1"/>
</dbReference>
<dbReference type="Proteomes" id="UP000243588">
    <property type="component" value="Unassembled WGS sequence"/>
</dbReference>
<gene>
    <name evidence="1" type="ORF">SAMN05421818_10365</name>
</gene>
<reference evidence="2" key="1">
    <citation type="submission" date="2016-10" db="EMBL/GenBank/DDBJ databases">
        <authorList>
            <person name="Varghese N."/>
            <person name="Submissions S."/>
        </authorList>
    </citation>
    <scope>NUCLEOTIDE SEQUENCE [LARGE SCALE GENOMIC DNA]</scope>
    <source>
        <strain evidence="2">DSM 23313</strain>
    </source>
</reference>
<keyword evidence="2" id="KW-1185">Reference proteome</keyword>
<accession>A0A1G8C176</accession>
<dbReference type="InterPro" id="IPR036249">
    <property type="entry name" value="Thioredoxin-like_sf"/>
</dbReference>
<name>A0A1G8C176_9FLAO</name>
<dbReference type="AlphaFoldDB" id="A0A1G8C176"/>
<sequence>MGHIEQKTLDNSLTYSAFREFVTKALQNDKAALNIKDDYIAYAELNEARLHRLDKTLKVSEEATTSLKNLTKKYLWIVISESWCGDAAQSVPMLNKMAEITDKVEMKIVFRDQNLELMDQFLTNGGRSIPKLVIVEAETLKVLGDWGPRPAGATKLVADYKAEHGSFDQTGAVELQKWYTKNKGQEVQNEVLELMLSLDK</sequence>
<dbReference type="Gene3D" id="3.40.30.10">
    <property type="entry name" value="Glutaredoxin"/>
    <property type="match status" value="1"/>
</dbReference>
<dbReference type="Pfam" id="PF14595">
    <property type="entry name" value="Thioredoxin_9"/>
    <property type="match status" value="1"/>
</dbReference>
<evidence type="ECO:0000313" key="2">
    <source>
        <dbReference type="Proteomes" id="UP000243588"/>
    </source>
</evidence>